<feature type="coiled-coil region" evidence="1">
    <location>
        <begin position="42"/>
        <end position="69"/>
    </location>
</feature>
<keyword evidence="1" id="KW-0175">Coiled coil</keyword>
<keyword evidence="3" id="KW-1185">Reference proteome</keyword>
<sequence length="153" mass="17752">MHMKYIREKVAFIEGLVEGLELDLTTKEGKVLDRIIDVLGDMTDALEGLAEAQDELEDYAEMIDDDLTELEEFILDEDWDEEYDDFDDVDFDDDDDYYEVVCPKCGTVYITDFEAFDDDEVFCPECGEQFHLEEKVVEELTHGEGCQCGHHHE</sequence>
<dbReference type="NCBIfam" id="NF045650">
    <property type="entry name" value="CD1247_Nterm"/>
    <property type="match status" value="1"/>
</dbReference>
<accession>A0A4P9CEM3</accession>
<evidence type="ECO:0000256" key="1">
    <source>
        <dbReference type="SAM" id="Coils"/>
    </source>
</evidence>
<evidence type="ECO:0000313" key="3">
    <source>
        <dbReference type="Proteomes" id="UP000218387"/>
    </source>
</evidence>
<dbReference type="EMBL" id="CP029487">
    <property type="protein sequence ID" value="QCT73365.1"/>
    <property type="molecule type" value="Genomic_DNA"/>
</dbReference>
<evidence type="ECO:0000313" key="2">
    <source>
        <dbReference type="EMBL" id="QCT73365.1"/>
    </source>
</evidence>
<dbReference type="KEGG" id="emt:CPZ25_019265"/>
<reference evidence="2 3" key="1">
    <citation type="submission" date="2018-05" db="EMBL/GenBank/DDBJ databases">
        <title>Genome comparison of Eubacterium sp.</title>
        <authorList>
            <person name="Feng Y."/>
            <person name="Sanchez-Andrea I."/>
            <person name="Stams A.J.M."/>
            <person name="De Vos W.M."/>
        </authorList>
    </citation>
    <scope>NUCLEOTIDE SEQUENCE [LARGE SCALE GENOMIC DNA]</scope>
    <source>
        <strain evidence="2 3">YI</strain>
    </source>
</reference>
<name>A0A4P9CEM3_EUBML</name>
<dbReference type="Proteomes" id="UP000218387">
    <property type="component" value="Chromosome"/>
</dbReference>
<proteinExistence type="predicted"/>
<dbReference type="AlphaFoldDB" id="A0A4P9CEM3"/>
<organism evidence="2 3">
    <name type="scientific">Eubacterium maltosivorans</name>
    <dbReference type="NCBI Taxonomy" id="2041044"/>
    <lineage>
        <taxon>Bacteria</taxon>
        <taxon>Bacillati</taxon>
        <taxon>Bacillota</taxon>
        <taxon>Clostridia</taxon>
        <taxon>Eubacteriales</taxon>
        <taxon>Eubacteriaceae</taxon>
        <taxon>Eubacterium</taxon>
    </lineage>
</organism>
<dbReference type="GeneID" id="68364430"/>
<protein>
    <submittedName>
        <fullName evidence="2">Transcriptional regulator</fullName>
    </submittedName>
</protein>
<gene>
    <name evidence="2" type="ORF">CPZ25_019265</name>
</gene>
<dbReference type="RefSeq" id="WP_013381754.1">
    <property type="nucleotide sequence ID" value="NZ_CP029487.1"/>
</dbReference>
<dbReference type="InterPro" id="IPR054688">
    <property type="entry name" value="CD1247_N"/>
</dbReference>